<evidence type="ECO:0000313" key="3">
    <source>
        <dbReference type="Proteomes" id="UP000887116"/>
    </source>
</evidence>
<accession>A0A8X6H1I5</accession>
<comment type="caution">
    <text evidence="2">The sequence shown here is derived from an EMBL/GenBank/DDBJ whole genome shotgun (WGS) entry which is preliminary data.</text>
</comment>
<dbReference type="EMBL" id="BMAO01007353">
    <property type="protein sequence ID" value="GFR15317.1"/>
    <property type="molecule type" value="Genomic_DNA"/>
</dbReference>
<proteinExistence type="predicted"/>
<dbReference type="Proteomes" id="UP000887116">
    <property type="component" value="Unassembled WGS sequence"/>
</dbReference>
<evidence type="ECO:0000256" key="1">
    <source>
        <dbReference type="SAM" id="MobiDB-lite"/>
    </source>
</evidence>
<reference evidence="2" key="1">
    <citation type="submission" date="2020-07" db="EMBL/GenBank/DDBJ databases">
        <title>Multicomponent nature underlies the extraordinary mechanical properties of spider dragline silk.</title>
        <authorList>
            <person name="Kono N."/>
            <person name="Nakamura H."/>
            <person name="Mori M."/>
            <person name="Yoshida Y."/>
            <person name="Ohtoshi R."/>
            <person name="Malay A.D."/>
            <person name="Moran D.A.P."/>
            <person name="Tomita M."/>
            <person name="Numata K."/>
            <person name="Arakawa K."/>
        </authorList>
    </citation>
    <scope>NUCLEOTIDE SEQUENCE</scope>
</reference>
<organism evidence="2 3">
    <name type="scientific">Trichonephila clavata</name>
    <name type="common">Joro spider</name>
    <name type="synonym">Nephila clavata</name>
    <dbReference type="NCBI Taxonomy" id="2740835"/>
    <lineage>
        <taxon>Eukaryota</taxon>
        <taxon>Metazoa</taxon>
        <taxon>Ecdysozoa</taxon>
        <taxon>Arthropoda</taxon>
        <taxon>Chelicerata</taxon>
        <taxon>Arachnida</taxon>
        <taxon>Araneae</taxon>
        <taxon>Araneomorphae</taxon>
        <taxon>Entelegynae</taxon>
        <taxon>Araneoidea</taxon>
        <taxon>Nephilidae</taxon>
        <taxon>Trichonephila</taxon>
    </lineage>
</organism>
<name>A0A8X6H1I5_TRICU</name>
<sequence length="117" mass="12874">MEDNNKTNQVVPGVGGAEEGAPQRRRPAEPGRTGENEWREAQGRKVGGLRQQSKKRSGQGCGSERSSISYLISVSYITCGNSWMEKSPFLRFVEKEQCDWLAGLSRGVTSESGEKHS</sequence>
<evidence type="ECO:0000313" key="2">
    <source>
        <dbReference type="EMBL" id="GFR15317.1"/>
    </source>
</evidence>
<feature type="compositionally biased region" description="Basic and acidic residues" evidence="1">
    <location>
        <begin position="26"/>
        <end position="43"/>
    </location>
</feature>
<gene>
    <name evidence="2" type="ORF">TNCT_738721</name>
</gene>
<keyword evidence="3" id="KW-1185">Reference proteome</keyword>
<feature type="region of interest" description="Disordered" evidence="1">
    <location>
        <begin position="1"/>
        <end position="65"/>
    </location>
</feature>
<protein>
    <submittedName>
        <fullName evidence="2">Uncharacterized protein</fullName>
    </submittedName>
</protein>
<dbReference type="AlphaFoldDB" id="A0A8X6H1I5"/>